<feature type="domain" description="PSI" evidence="4">
    <location>
        <begin position="140"/>
        <end position="185"/>
    </location>
</feature>
<sequence>MALSIDECGANSESPRETCGRFHSCAACYAHQHHHMHGSEDLSQRLCYWDYDTIKCKPANSSDDIRSVASAGPCSAPCSTFQTCANCTAEECIWCASAGRCVDKNAYGASFPLGGCRAWSTSGGASTCGSGGGGAGGGGGCGAHVSCAACRAEPACGWCDDGAGAGRGLCLPGGGRRPHAPHVCTQHRCVYVYRKTQKIRFFFSGSV</sequence>
<accession>A0A9N9REH9</accession>
<reference evidence="5" key="2">
    <citation type="submission" date="2022-10" db="EMBL/GenBank/DDBJ databases">
        <authorList>
            <consortium name="ENA_rothamsted_submissions"/>
            <consortium name="culmorum"/>
            <person name="King R."/>
        </authorList>
    </citation>
    <scope>NUCLEOTIDE SEQUENCE</scope>
</reference>
<protein>
    <recommendedName>
        <fullName evidence="4">PSI domain-containing protein</fullName>
    </recommendedName>
</protein>
<evidence type="ECO:0000313" key="6">
    <source>
        <dbReference type="Proteomes" id="UP001153714"/>
    </source>
</evidence>
<evidence type="ECO:0000259" key="4">
    <source>
        <dbReference type="SMART" id="SM00423"/>
    </source>
</evidence>
<proteinExistence type="predicted"/>
<name>A0A9N9REH9_9NEOP</name>
<dbReference type="InterPro" id="IPR002165">
    <property type="entry name" value="Plexin_repeat"/>
</dbReference>
<evidence type="ECO:0000313" key="5">
    <source>
        <dbReference type="EMBL" id="CAG9794709.1"/>
    </source>
</evidence>
<keyword evidence="3" id="KW-0325">Glycoprotein</keyword>
<gene>
    <name evidence="5" type="ORF">DIATSA_LOCUS12061</name>
</gene>
<dbReference type="SMART" id="SM00423">
    <property type="entry name" value="PSI"/>
    <property type="match status" value="2"/>
</dbReference>
<dbReference type="AlphaFoldDB" id="A0A9N9REH9"/>
<keyword evidence="2" id="KW-0472">Membrane</keyword>
<dbReference type="GO" id="GO:0016020">
    <property type="term" value="C:membrane"/>
    <property type="evidence" value="ECO:0007669"/>
    <property type="project" value="UniProtKB-SubCell"/>
</dbReference>
<dbReference type="OrthoDB" id="7302461at2759"/>
<keyword evidence="6" id="KW-1185">Reference proteome</keyword>
<evidence type="ECO:0000256" key="1">
    <source>
        <dbReference type="ARBA" id="ARBA00004370"/>
    </source>
</evidence>
<dbReference type="Pfam" id="PF01437">
    <property type="entry name" value="PSI"/>
    <property type="match status" value="1"/>
</dbReference>
<dbReference type="EMBL" id="OU893338">
    <property type="protein sequence ID" value="CAG9794709.1"/>
    <property type="molecule type" value="Genomic_DNA"/>
</dbReference>
<dbReference type="InterPro" id="IPR016201">
    <property type="entry name" value="PSI"/>
</dbReference>
<reference evidence="5" key="1">
    <citation type="submission" date="2021-12" db="EMBL/GenBank/DDBJ databases">
        <authorList>
            <person name="King R."/>
        </authorList>
    </citation>
    <scope>NUCLEOTIDE SEQUENCE</scope>
</reference>
<dbReference type="Proteomes" id="UP001153714">
    <property type="component" value="Chromosome 7"/>
</dbReference>
<evidence type="ECO:0000256" key="2">
    <source>
        <dbReference type="ARBA" id="ARBA00023136"/>
    </source>
</evidence>
<evidence type="ECO:0000256" key="3">
    <source>
        <dbReference type="ARBA" id="ARBA00023180"/>
    </source>
</evidence>
<feature type="domain" description="PSI" evidence="4">
    <location>
        <begin position="77"/>
        <end position="117"/>
    </location>
</feature>
<organism evidence="5 6">
    <name type="scientific">Diatraea saccharalis</name>
    <name type="common">sugarcane borer</name>
    <dbReference type="NCBI Taxonomy" id="40085"/>
    <lineage>
        <taxon>Eukaryota</taxon>
        <taxon>Metazoa</taxon>
        <taxon>Ecdysozoa</taxon>
        <taxon>Arthropoda</taxon>
        <taxon>Hexapoda</taxon>
        <taxon>Insecta</taxon>
        <taxon>Pterygota</taxon>
        <taxon>Neoptera</taxon>
        <taxon>Endopterygota</taxon>
        <taxon>Lepidoptera</taxon>
        <taxon>Glossata</taxon>
        <taxon>Ditrysia</taxon>
        <taxon>Pyraloidea</taxon>
        <taxon>Crambidae</taxon>
        <taxon>Crambinae</taxon>
        <taxon>Diatraea</taxon>
    </lineage>
</organism>
<comment type="subcellular location">
    <subcellularLocation>
        <location evidence="1">Membrane</location>
    </subcellularLocation>
</comment>